<accession>A0A4R3MKZ9</accession>
<dbReference type="Proteomes" id="UP000294902">
    <property type="component" value="Unassembled WGS sequence"/>
</dbReference>
<dbReference type="OrthoDB" id="1912088at2"/>
<evidence type="ECO:0000313" key="1">
    <source>
        <dbReference type="EMBL" id="TCT15342.1"/>
    </source>
</evidence>
<proteinExistence type="predicted"/>
<reference evidence="1 2" key="1">
    <citation type="submission" date="2019-03" db="EMBL/GenBank/DDBJ databases">
        <title>Genomic Encyclopedia of Type Strains, Phase IV (KMG-IV): sequencing the most valuable type-strain genomes for metagenomic binning, comparative biology and taxonomic classification.</title>
        <authorList>
            <person name="Goeker M."/>
        </authorList>
    </citation>
    <scope>NUCLEOTIDE SEQUENCE [LARGE SCALE GENOMIC DNA]</scope>
    <source>
        <strain evidence="1 2">DSM 24629</strain>
    </source>
</reference>
<protein>
    <submittedName>
        <fullName evidence="1">Uncharacterized protein</fullName>
    </submittedName>
</protein>
<organism evidence="1 2">
    <name type="scientific">Natranaerovirga pectinivora</name>
    <dbReference type="NCBI Taxonomy" id="682400"/>
    <lineage>
        <taxon>Bacteria</taxon>
        <taxon>Bacillati</taxon>
        <taxon>Bacillota</taxon>
        <taxon>Clostridia</taxon>
        <taxon>Lachnospirales</taxon>
        <taxon>Natranaerovirgaceae</taxon>
        <taxon>Natranaerovirga</taxon>
    </lineage>
</organism>
<sequence>MSSNILNNEAFRNIDPRKLQVLVEMFNEMGSKPTDQKIQVLFSYGMKMKQMGLQFTTNETNLIMNSLKEGLSPAERNKIDMMINMMSMLNQQN</sequence>
<dbReference type="EMBL" id="SMAL01000003">
    <property type="protein sequence ID" value="TCT15342.1"/>
    <property type="molecule type" value="Genomic_DNA"/>
</dbReference>
<dbReference type="AlphaFoldDB" id="A0A4R3MKZ9"/>
<comment type="caution">
    <text evidence="1">The sequence shown here is derived from an EMBL/GenBank/DDBJ whole genome shotgun (WGS) entry which is preliminary data.</text>
</comment>
<evidence type="ECO:0000313" key="2">
    <source>
        <dbReference type="Proteomes" id="UP000294902"/>
    </source>
</evidence>
<keyword evidence="2" id="KW-1185">Reference proteome</keyword>
<name>A0A4R3MKZ9_9FIRM</name>
<gene>
    <name evidence="1" type="ORF">EDC18_10346</name>
</gene>
<dbReference type="RefSeq" id="WP_132250952.1">
    <property type="nucleotide sequence ID" value="NZ_SMAL01000003.1"/>
</dbReference>